<dbReference type="InterPro" id="IPR045865">
    <property type="entry name" value="ACT-like_dom_sf"/>
</dbReference>
<dbReference type="Pfam" id="PF00696">
    <property type="entry name" value="AA_kinase"/>
    <property type="match status" value="1"/>
</dbReference>
<evidence type="ECO:0000256" key="2">
    <source>
        <dbReference type="ARBA" id="ARBA00010122"/>
    </source>
</evidence>
<dbReference type="GO" id="GO:0005829">
    <property type="term" value="C:cytosol"/>
    <property type="evidence" value="ECO:0007669"/>
    <property type="project" value="TreeGrafter"/>
</dbReference>
<dbReference type="Gene3D" id="1.20.120.1320">
    <property type="entry name" value="Aspartokinase, catalytic domain"/>
    <property type="match status" value="1"/>
</dbReference>
<reference evidence="11" key="1">
    <citation type="submission" date="2020-12" db="EMBL/GenBank/DDBJ databases">
        <title>Bacterial novel species Mucilaginibacter sp. SD-g isolated from soil.</title>
        <authorList>
            <person name="Jung H.-Y."/>
        </authorList>
    </citation>
    <scope>NUCLEOTIDE SEQUENCE</scope>
    <source>
        <strain evidence="11">SD-g</strain>
    </source>
</reference>
<evidence type="ECO:0000256" key="9">
    <source>
        <dbReference type="RuleBase" id="RU004249"/>
    </source>
</evidence>
<comment type="pathway">
    <text evidence="1 9">Amino-acid biosynthesis; L-lysine biosynthesis via DAP pathway; (S)-tetrahydrodipicolinate from L-aspartate: step 1/4.</text>
</comment>
<keyword evidence="9" id="KW-0028">Amino-acid biosynthesis</keyword>
<evidence type="ECO:0000313" key="12">
    <source>
        <dbReference type="Proteomes" id="UP000613193"/>
    </source>
</evidence>
<dbReference type="GO" id="GO:0005524">
    <property type="term" value="F:ATP binding"/>
    <property type="evidence" value="ECO:0007669"/>
    <property type="project" value="UniProtKB-KW"/>
</dbReference>
<dbReference type="InterPro" id="IPR036393">
    <property type="entry name" value="AceGlu_kinase-like_sf"/>
</dbReference>
<dbReference type="GO" id="GO:0009090">
    <property type="term" value="P:homoserine biosynthetic process"/>
    <property type="evidence" value="ECO:0007669"/>
    <property type="project" value="TreeGrafter"/>
</dbReference>
<dbReference type="SUPFAM" id="SSF55021">
    <property type="entry name" value="ACT-like"/>
    <property type="match status" value="1"/>
</dbReference>
<evidence type="ECO:0000256" key="1">
    <source>
        <dbReference type="ARBA" id="ARBA00004766"/>
    </source>
</evidence>
<evidence type="ECO:0000313" key="11">
    <source>
        <dbReference type="EMBL" id="MBK0381085.1"/>
    </source>
</evidence>
<keyword evidence="6" id="KW-0067">ATP-binding</keyword>
<dbReference type="InterPro" id="IPR001048">
    <property type="entry name" value="Asp/Glu/Uridylate_kinase"/>
</dbReference>
<comment type="similarity">
    <text evidence="2 8">Belongs to the aspartokinase family.</text>
</comment>
<dbReference type="InterPro" id="IPR001341">
    <property type="entry name" value="Asp_kinase"/>
</dbReference>
<gene>
    <name evidence="11" type="ORF">I5M19_17305</name>
</gene>
<dbReference type="EMBL" id="JAEHFW010000003">
    <property type="protein sequence ID" value="MBK0381085.1"/>
    <property type="molecule type" value="Genomic_DNA"/>
</dbReference>
<dbReference type="PANTHER" id="PTHR21499:SF59">
    <property type="entry name" value="ASPARTOKINASE"/>
    <property type="match status" value="1"/>
</dbReference>
<protein>
    <recommendedName>
        <fullName evidence="8">Aspartokinase</fullName>
        <ecNumber evidence="8">2.7.2.4</ecNumber>
    </recommendedName>
</protein>
<evidence type="ECO:0000256" key="4">
    <source>
        <dbReference type="ARBA" id="ARBA00022741"/>
    </source>
</evidence>
<comment type="pathway">
    <text evidence="9">Amino-acid biosynthesis; L-threonine biosynthesis; L-threonine from L-aspartate: step 1/5.</text>
</comment>
<name>A0A934UPG0_9SPHI</name>
<dbReference type="InterPro" id="IPR042199">
    <property type="entry name" value="AsparK_Bifunc_asparK/hSer_DH"/>
</dbReference>
<keyword evidence="3 8" id="KW-0808">Transferase</keyword>
<sequence>MLVFKFGGASVKDAAGIINLGKIVNKYSGTPLLIVVSAMGKTTNALEKLTDAYVNGSDELHPIFEEIKNYHYHLLEELFEAGHSVFDEVANTFVEIDWMIEDEPHDDYDFIYDQLVSVGELVSTRIVNAWLNQQGMVSKWLDVRGYIHTDNTYREGLVDWDKTRESIQKDIPYLLSKNIVVTQGFLGGTSENFTTTLGREGSDYTASIFAACLGAESVTTWKDVPGILNADPKYFNDTVKFDELSYQEAIEMTYYGASVIHPKTIKPLQNAGIPLMVKPFFEPDAAGTVIKQNAVNNFVKPVIIVKHDQALLSISTTDYSFISETHLSEIFGIFAATNIKVNVMEISALSFTACVDFYTERFEKVILILKESFKVRYNNDLTLMTIRHYTDPALAELTKGKTILLQQTNRNTVHRVFK</sequence>
<dbReference type="Gene3D" id="3.40.1160.10">
    <property type="entry name" value="Acetylglutamate kinase-like"/>
    <property type="match status" value="1"/>
</dbReference>
<evidence type="ECO:0000256" key="8">
    <source>
        <dbReference type="RuleBase" id="RU003448"/>
    </source>
</evidence>
<organism evidence="11 12">
    <name type="scientific">Mucilaginibacter segetis</name>
    <dbReference type="NCBI Taxonomy" id="2793071"/>
    <lineage>
        <taxon>Bacteria</taxon>
        <taxon>Pseudomonadati</taxon>
        <taxon>Bacteroidota</taxon>
        <taxon>Sphingobacteriia</taxon>
        <taxon>Sphingobacteriales</taxon>
        <taxon>Sphingobacteriaceae</taxon>
        <taxon>Mucilaginibacter</taxon>
    </lineage>
</organism>
<evidence type="ECO:0000256" key="7">
    <source>
        <dbReference type="ARBA" id="ARBA00047872"/>
    </source>
</evidence>
<evidence type="ECO:0000256" key="5">
    <source>
        <dbReference type="ARBA" id="ARBA00022777"/>
    </source>
</evidence>
<dbReference type="SUPFAM" id="SSF53633">
    <property type="entry name" value="Carbamate kinase-like"/>
    <property type="match status" value="1"/>
</dbReference>
<proteinExistence type="inferred from homology"/>
<comment type="caution">
    <text evidence="11">The sequence shown here is derived from an EMBL/GenBank/DDBJ whole genome shotgun (WGS) entry which is preliminary data.</text>
</comment>
<dbReference type="GO" id="GO:0009089">
    <property type="term" value="P:lysine biosynthetic process via diaminopimelate"/>
    <property type="evidence" value="ECO:0007669"/>
    <property type="project" value="TreeGrafter"/>
</dbReference>
<keyword evidence="5 8" id="KW-0418">Kinase</keyword>
<dbReference type="EC" id="2.7.2.4" evidence="8"/>
<feature type="domain" description="Aspartate/glutamate/uridylate kinase" evidence="10">
    <location>
        <begin position="2"/>
        <end position="278"/>
    </location>
</feature>
<keyword evidence="4" id="KW-0547">Nucleotide-binding</keyword>
<comment type="pathway">
    <text evidence="9">Amino-acid biosynthesis; L-methionine biosynthesis via de novo pathway; L-homoserine from L-aspartate: step 1/3.</text>
</comment>
<dbReference type="NCBIfam" id="TIGR00657">
    <property type="entry name" value="asp_kinases"/>
    <property type="match status" value="1"/>
</dbReference>
<evidence type="ECO:0000256" key="6">
    <source>
        <dbReference type="ARBA" id="ARBA00022840"/>
    </source>
</evidence>
<dbReference type="RefSeq" id="WP_200067608.1">
    <property type="nucleotide sequence ID" value="NZ_JAEHFW010000003.1"/>
</dbReference>
<keyword evidence="12" id="KW-1185">Reference proteome</keyword>
<dbReference type="AlphaFoldDB" id="A0A934UPG0"/>
<evidence type="ECO:0000256" key="3">
    <source>
        <dbReference type="ARBA" id="ARBA00022679"/>
    </source>
</evidence>
<dbReference type="PANTHER" id="PTHR21499">
    <property type="entry name" value="ASPARTATE KINASE"/>
    <property type="match status" value="1"/>
</dbReference>
<dbReference type="Proteomes" id="UP000613193">
    <property type="component" value="Unassembled WGS sequence"/>
</dbReference>
<accession>A0A934UPG0</accession>
<comment type="catalytic activity">
    <reaction evidence="7 8">
        <text>L-aspartate + ATP = 4-phospho-L-aspartate + ADP</text>
        <dbReference type="Rhea" id="RHEA:23776"/>
        <dbReference type="ChEBI" id="CHEBI:29991"/>
        <dbReference type="ChEBI" id="CHEBI:30616"/>
        <dbReference type="ChEBI" id="CHEBI:57535"/>
        <dbReference type="ChEBI" id="CHEBI:456216"/>
        <dbReference type="EC" id="2.7.2.4"/>
    </reaction>
</comment>
<evidence type="ECO:0000259" key="10">
    <source>
        <dbReference type="Pfam" id="PF00696"/>
    </source>
</evidence>
<dbReference type="GO" id="GO:0004072">
    <property type="term" value="F:aspartate kinase activity"/>
    <property type="evidence" value="ECO:0007669"/>
    <property type="project" value="UniProtKB-EC"/>
</dbReference>